<sequence length="1109" mass="124566">MDSEDKVHVVVSNDGSEQAIENAVPEKPDDVRRDRHGFPLLPQPTRFRDDPLNWPTWLKWLVLLQASFLAMLGPFNSAVVNPGLVPLAKLFHIPVGQASYQTTSVIISVGISPLFWTPLANVYGRRPVYLISTLIGIVATVGSGVAKTWHTLIIARVFSGVGVGAAMALGAATVNDLFFLHERGLKMGIFTVFLTNGAHVAPVIGGYLVQTAGVRWGYYFPAIVNSVTFVIMFFAMPETLFSRSEKVLAQHQERTYMQMLFSFRRNALRDRRVHLRDFIRPFEMMYYPSVTLTCLYYIVSFAFSSILPAVTVAILFTKIYHFKTGAIGLMLGLPLLIGSALGEFLSGPFSDWFMYRYAKKHGGERKPEARLPACLGSLLLCPTGIIIYGVCLYHKTHWMGPVMGMAISSFGLQLVTTVSYAYCSDCYKPQSGEISSLYNFWRQTFAFPLGFYALPFAAEITIQWAWVTLALITAVTLRSLVDLKARTNIEPLSEGAEEQLEQRQYFDNDAADATAADVTTQSNAANVQTPITATPSESQDPEAFFGESSTFAFVSKVQTTNVPRQALTPAHKRRRLSSSRSSRTHSLDPGLTPRDSEDTYELPSRDLADSLVDLYFNHVHRLYPFVHEPSFRNQYERMWIPDGSHSDTKATWLALLNLIFAHGCEFHEPIEGMSASHSATRFLVRARNIVFAHIFKEGNLELVQSLLLMCHYLQGTLELTECWSLSGLMIRTSISIGLHLNPSPAMSAVEREVRKRVWWGCFVIDRTLSMKFGRPPSIPTGNASDVELPLPVDDQYIMNDSVIPRQPANRPSLTSFFVQTIKLAHIIDSVLLKLYSSSTKPWTSTVPSPNKQDHFTEIFGHSVLLDGELLSWWNGNPPHLKEDPDYPDGPDFQRQRNVMYIRFLNVRLLLHRQSFLIFSRQEIEDGFHRDVAIASCNRCILSARDTIRVIYAQYRRGLLNSLWYNLHYVFTAIGVLLTLQTMERWKLEALGQTGPDETLELGMEFLKVASGTSTLAARYLILLERIQTQTSGRETPLPGQLSSHGHMTQHQSDSSDPALLPSDRTPWQRPQDEGQLGLSSDLIDFDDLLFGTGLPRDLLSADWSGFDPI</sequence>
<evidence type="ECO:0000256" key="7">
    <source>
        <dbReference type="SAM" id="Phobius"/>
    </source>
</evidence>
<dbReference type="GO" id="GO:0003677">
    <property type="term" value="F:DNA binding"/>
    <property type="evidence" value="ECO:0007669"/>
    <property type="project" value="InterPro"/>
</dbReference>
<dbReference type="GO" id="GO:0005886">
    <property type="term" value="C:plasma membrane"/>
    <property type="evidence" value="ECO:0007669"/>
    <property type="project" value="TreeGrafter"/>
</dbReference>
<feature type="transmembrane region" description="Helical" evidence="7">
    <location>
        <begin position="128"/>
        <end position="146"/>
    </location>
</feature>
<feature type="region of interest" description="Disordered" evidence="6">
    <location>
        <begin position="518"/>
        <end position="540"/>
    </location>
</feature>
<keyword evidence="3 7" id="KW-1133">Transmembrane helix</keyword>
<dbReference type="Pfam" id="PF07690">
    <property type="entry name" value="MFS_1"/>
    <property type="match status" value="1"/>
</dbReference>
<evidence type="ECO:0000256" key="6">
    <source>
        <dbReference type="SAM" id="MobiDB-lite"/>
    </source>
</evidence>
<feature type="transmembrane region" description="Helical" evidence="7">
    <location>
        <begin position="402"/>
        <end position="423"/>
    </location>
</feature>
<evidence type="ECO:0000256" key="2">
    <source>
        <dbReference type="ARBA" id="ARBA00022692"/>
    </source>
</evidence>
<dbReference type="AlphaFoldDB" id="A0A178ZAH7"/>
<evidence type="ECO:0000256" key="1">
    <source>
        <dbReference type="ARBA" id="ARBA00004141"/>
    </source>
</evidence>
<keyword evidence="5" id="KW-0539">Nucleus</keyword>
<feature type="transmembrane region" description="Helical" evidence="7">
    <location>
        <begin position="371"/>
        <end position="390"/>
    </location>
</feature>
<gene>
    <name evidence="9" type="ORF">AYL99_09274</name>
</gene>
<protein>
    <recommendedName>
        <fullName evidence="8">Major facilitator superfamily (MFS) profile domain-containing protein</fullName>
    </recommendedName>
</protein>
<accession>A0A178ZAH7</accession>
<dbReference type="Gene3D" id="1.20.1250.20">
    <property type="entry name" value="MFS general substrate transporter like domains"/>
    <property type="match status" value="1"/>
</dbReference>
<evidence type="ECO:0000313" key="10">
    <source>
        <dbReference type="Proteomes" id="UP000078343"/>
    </source>
</evidence>
<dbReference type="PROSITE" id="PS50850">
    <property type="entry name" value="MFS"/>
    <property type="match status" value="1"/>
</dbReference>
<evidence type="ECO:0000313" key="9">
    <source>
        <dbReference type="EMBL" id="OAP56095.1"/>
    </source>
</evidence>
<dbReference type="CDD" id="cd12148">
    <property type="entry name" value="fungal_TF_MHR"/>
    <property type="match status" value="1"/>
</dbReference>
<dbReference type="Proteomes" id="UP000078343">
    <property type="component" value="Unassembled WGS sequence"/>
</dbReference>
<dbReference type="OrthoDB" id="3364175at2759"/>
<feature type="transmembrane region" description="Helical" evidence="7">
    <location>
        <begin position="444"/>
        <end position="466"/>
    </location>
</feature>
<feature type="transmembrane region" description="Helical" evidence="7">
    <location>
        <begin position="98"/>
        <end position="116"/>
    </location>
</feature>
<dbReference type="GO" id="GO:0022857">
    <property type="term" value="F:transmembrane transporter activity"/>
    <property type="evidence" value="ECO:0007669"/>
    <property type="project" value="InterPro"/>
</dbReference>
<feature type="compositionally biased region" description="Low complexity" evidence="6">
    <location>
        <begin position="1052"/>
        <end position="1063"/>
    </location>
</feature>
<feature type="region of interest" description="Disordered" evidence="6">
    <location>
        <begin position="1031"/>
        <end position="1075"/>
    </location>
</feature>
<dbReference type="InterPro" id="IPR020846">
    <property type="entry name" value="MFS_dom"/>
</dbReference>
<proteinExistence type="predicted"/>
<dbReference type="GO" id="GO:0006351">
    <property type="term" value="P:DNA-templated transcription"/>
    <property type="evidence" value="ECO:0007669"/>
    <property type="project" value="InterPro"/>
</dbReference>
<feature type="transmembrane region" description="Helical" evidence="7">
    <location>
        <begin position="294"/>
        <end position="320"/>
    </location>
</feature>
<evidence type="ECO:0000256" key="4">
    <source>
        <dbReference type="ARBA" id="ARBA00023136"/>
    </source>
</evidence>
<dbReference type="GO" id="GO:0008270">
    <property type="term" value="F:zinc ion binding"/>
    <property type="evidence" value="ECO:0007669"/>
    <property type="project" value="InterPro"/>
</dbReference>
<dbReference type="InterPro" id="IPR036259">
    <property type="entry name" value="MFS_trans_sf"/>
</dbReference>
<dbReference type="PANTHER" id="PTHR23502:SF181">
    <property type="entry name" value="MAJOR FACILITATOR SUPERFAMILY (MFS) PROFILE DOMAIN-CONTAINING PROTEIN"/>
    <property type="match status" value="1"/>
</dbReference>
<reference evidence="9 10" key="1">
    <citation type="submission" date="2016-04" db="EMBL/GenBank/DDBJ databases">
        <title>Draft genome of Fonsecaea erecta CBS 125763.</title>
        <authorList>
            <person name="Weiss V.A."/>
            <person name="Vicente V.A."/>
            <person name="Raittz R.T."/>
            <person name="Moreno L.F."/>
            <person name="De Souza E.M."/>
            <person name="Pedrosa F.O."/>
            <person name="Steffens M.B."/>
            <person name="Faoro H."/>
            <person name="Tadra-Sfeir M.Z."/>
            <person name="Najafzadeh M.J."/>
            <person name="Felipe M.S."/>
            <person name="Teixeira M."/>
            <person name="Sun J."/>
            <person name="Xi L."/>
            <person name="Gomes R."/>
            <person name="De Azevedo C.M."/>
            <person name="Salgado C.G."/>
            <person name="Da Silva M.B."/>
            <person name="Nascimento M.F."/>
            <person name="Queiroz-Telles F."/>
            <person name="Attili D.S."/>
            <person name="Gorbushina A."/>
        </authorList>
    </citation>
    <scope>NUCLEOTIDE SEQUENCE [LARGE SCALE GENOMIC DNA]</scope>
    <source>
        <strain evidence="9 10">CBS 125763</strain>
    </source>
</reference>
<dbReference type="EMBL" id="LVYI01000009">
    <property type="protein sequence ID" value="OAP56095.1"/>
    <property type="molecule type" value="Genomic_DNA"/>
</dbReference>
<feature type="transmembrane region" description="Helical" evidence="7">
    <location>
        <begin position="57"/>
        <end position="78"/>
    </location>
</feature>
<dbReference type="SMART" id="SM00906">
    <property type="entry name" value="Fungal_trans"/>
    <property type="match status" value="1"/>
</dbReference>
<evidence type="ECO:0000259" key="8">
    <source>
        <dbReference type="PROSITE" id="PS50850"/>
    </source>
</evidence>
<dbReference type="Pfam" id="PF04082">
    <property type="entry name" value="Fungal_trans"/>
    <property type="match status" value="1"/>
</dbReference>
<evidence type="ECO:0000256" key="3">
    <source>
        <dbReference type="ARBA" id="ARBA00022989"/>
    </source>
</evidence>
<dbReference type="GeneID" id="30013442"/>
<dbReference type="RefSeq" id="XP_018689462.1">
    <property type="nucleotide sequence ID" value="XM_018840781.1"/>
</dbReference>
<feature type="compositionally biased region" description="Polar residues" evidence="6">
    <location>
        <begin position="1040"/>
        <end position="1051"/>
    </location>
</feature>
<feature type="region of interest" description="Disordered" evidence="6">
    <location>
        <begin position="563"/>
        <end position="601"/>
    </location>
</feature>
<dbReference type="InterPro" id="IPR011701">
    <property type="entry name" value="MFS"/>
</dbReference>
<dbReference type="InterPro" id="IPR007219">
    <property type="entry name" value="XnlR_reg_dom"/>
</dbReference>
<organism evidence="9 10">
    <name type="scientific">Fonsecaea erecta</name>
    <dbReference type="NCBI Taxonomy" id="1367422"/>
    <lineage>
        <taxon>Eukaryota</taxon>
        <taxon>Fungi</taxon>
        <taxon>Dikarya</taxon>
        <taxon>Ascomycota</taxon>
        <taxon>Pezizomycotina</taxon>
        <taxon>Eurotiomycetes</taxon>
        <taxon>Chaetothyriomycetidae</taxon>
        <taxon>Chaetothyriales</taxon>
        <taxon>Herpotrichiellaceae</taxon>
        <taxon>Fonsecaea</taxon>
    </lineage>
</organism>
<feature type="transmembrane region" description="Helical" evidence="7">
    <location>
        <begin position="326"/>
        <end position="350"/>
    </location>
</feature>
<keyword evidence="10" id="KW-1185">Reference proteome</keyword>
<name>A0A178ZAH7_9EURO</name>
<feature type="transmembrane region" description="Helical" evidence="7">
    <location>
        <begin position="216"/>
        <end position="236"/>
    </location>
</feature>
<keyword evidence="2 7" id="KW-0812">Transmembrane</keyword>
<keyword evidence="4 7" id="KW-0472">Membrane</keyword>
<feature type="domain" description="Major facilitator superfamily (MFS) profile" evidence="8">
    <location>
        <begin position="62"/>
        <end position="488"/>
    </location>
</feature>
<dbReference type="SUPFAM" id="SSF103473">
    <property type="entry name" value="MFS general substrate transporter"/>
    <property type="match status" value="1"/>
</dbReference>
<feature type="compositionally biased region" description="Polar residues" evidence="6">
    <location>
        <begin position="521"/>
        <end position="538"/>
    </location>
</feature>
<dbReference type="PANTHER" id="PTHR23502">
    <property type="entry name" value="MAJOR FACILITATOR SUPERFAMILY"/>
    <property type="match status" value="1"/>
</dbReference>
<comment type="subcellular location">
    <subcellularLocation>
        <location evidence="1">Membrane</location>
        <topology evidence="1">Multi-pass membrane protein</topology>
    </subcellularLocation>
</comment>
<comment type="caution">
    <text evidence="9">The sequence shown here is derived from an EMBL/GenBank/DDBJ whole genome shotgun (WGS) entry which is preliminary data.</text>
</comment>
<feature type="transmembrane region" description="Helical" evidence="7">
    <location>
        <begin position="152"/>
        <end position="175"/>
    </location>
</feature>
<feature type="transmembrane region" description="Helical" evidence="7">
    <location>
        <begin position="187"/>
        <end position="210"/>
    </location>
</feature>
<evidence type="ECO:0000256" key="5">
    <source>
        <dbReference type="ARBA" id="ARBA00023242"/>
    </source>
</evidence>